<dbReference type="GO" id="GO:0003735">
    <property type="term" value="F:structural constituent of ribosome"/>
    <property type="evidence" value="ECO:0007669"/>
    <property type="project" value="InterPro"/>
</dbReference>
<name>A0A8X8XQQ2_SALSN</name>
<dbReference type="GO" id="GO:0003723">
    <property type="term" value="F:RNA binding"/>
    <property type="evidence" value="ECO:0007669"/>
    <property type="project" value="TreeGrafter"/>
</dbReference>
<dbReference type="InterPro" id="IPR011331">
    <property type="entry name" value="Ribosomal_eL37/eL43"/>
</dbReference>
<reference evidence="3" key="1">
    <citation type="submission" date="2018-01" db="EMBL/GenBank/DDBJ databases">
        <authorList>
            <person name="Mao J.F."/>
        </authorList>
    </citation>
    <scope>NUCLEOTIDE SEQUENCE</scope>
    <source>
        <strain evidence="3">Huo1</strain>
        <tissue evidence="3">Leaf</tissue>
    </source>
</reference>
<sequence>MVICEVMMREYASEIVGDLHRRQRLGEGNRQFRKEEEQDAHTLCEVRPPQLPFAEEPLLRLRLSRRSQEDITREVIHRSIVLFDTVVDASFLGDLDDDMYKCSDNWSVKAIRRKTTGTGRMRYLRNVPRRFKTNFREGTEAAPRKKAAAVSA</sequence>
<comment type="caution">
    <text evidence="3">The sequence shown here is derived from an EMBL/GenBank/DDBJ whole genome shotgun (WGS) entry which is preliminary data.</text>
</comment>
<gene>
    <name evidence="3" type="ORF">SASPL_123188</name>
</gene>
<evidence type="ECO:0000256" key="1">
    <source>
        <dbReference type="ARBA" id="ARBA00022980"/>
    </source>
</evidence>
<keyword evidence="2" id="KW-0687">Ribonucleoprotein</keyword>
<accession>A0A8X8XQQ2</accession>
<evidence type="ECO:0000313" key="4">
    <source>
        <dbReference type="Proteomes" id="UP000298416"/>
    </source>
</evidence>
<dbReference type="AlphaFoldDB" id="A0A8X8XQQ2"/>
<evidence type="ECO:0008006" key="5">
    <source>
        <dbReference type="Google" id="ProtNLM"/>
    </source>
</evidence>
<proteinExistence type="predicted"/>
<keyword evidence="1" id="KW-0689">Ribosomal protein</keyword>
<reference evidence="3" key="2">
    <citation type="submission" date="2020-08" db="EMBL/GenBank/DDBJ databases">
        <title>Plant Genome Project.</title>
        <authorList>
            <person name="Zhang R.-G."/>
        </authorList>
    </citation>
    <scope>NUCLEOTIDE SEQUENCE</scope>
    <source>
        <strain evidence="3">Huo1</strain>
        <tissue evidence="3">Leaf</tissue>
    </source>
</reference>
<dbReference type="Gene3D" id="2.20.25.30">
    <property type="match status" value="1"/>
</dbReference>
<dbReference type="EMBL" id="PNBA02000008">
    <property type="protein sequence ID" value="KAG6415771.1"/>
    <property type="molecule type" value="Genomic_DNA"/>
</dbReference>
<evidence type="ECO:0000313" key="3">
    <source>
        <dbReference type="EMBL" id="KAG6415771.1"/>
    </source>
</evidence>
<organism evidence="3">
    <name type="scientific">Salvia splendens</name>
    <name type="common">Scarlet sage</name>
    <dbReference type="NCBI Taxonomy" id="180675"/>
    <lineage>
        <taxon>Eukaryota</taxon>
        <taxon>Viridiplantae</taxon>
        <taxon>Streptophyta</taxon>
        <taxon>Embryophyta</taxon>
        <taxon>Tracheophyta</taxon>
        <taxon>Spermatophyta</taxon>
        <taxon>Magnoliopsida</taxon>
        <taxon>eudicotyledons</taxon>
        <taxon>Gunneridae</taxon>
        <taxon>Pentapetalae</taxon>
        <taxon>asterids</taxon>
        <taxon>lamiids</taxon>
        <taxon>Lamiales</taxon>
        <taxon>Lamiaceae</taxon>
        <taxon>Nepetoideae</taxon>
        <taxon>Mentheae</taxon>
        <taxon>Salviinae</taxon>
        <taxon>Salvia</taxon>
        <taxon>Salvia subgen. Calosphace</taxon>
        <taxon>core Calosphace</taxon>
    </lineage>
</organism>
<protein>
    <recommendedName>
        <fullName evidence="5">Large subunit ribosomal protein L37e</fullName>
    </recommendedName>
</protein>
<dbReference type="PANTHER" id="PTHR10768:SF25">
    <property type="entry name" value="LARGE RIBOSOMAL SUBUNIT PROTEIN EL37X-RELATED"/>
    <property type="match status" value="1"/>
</dbReference>
<dbReference type="GO" id="GO:0022625">
    <property type="term" value="C:cytosolic large ribosomal subunit"/>
    <property type="evidence" value="ECO:0007669"/>
    <property type="project" value="TreeGrafter"/>
</dbReference>
<evidence type="ECO:0000256" key="2">
    <source>
        <dbReference type="ARBA" id="ARBA00023274"/>
    </source>
</evidence>
<dbReference type="GO" id="GO:0006412">
    <property type="term" value="P:translation"/>
    <property type="evidence" value="ECO:0007669"/>
    <property type="project" value="InterPro"/>
</dbReference>
<keyword evidence="4" id="KW-1185">Reference proteome</keyword>
<dbReference type="PANTHER" id="PTHR10768">
    <property type="entry name" value="60S RIBOSOMAL PROTEIN L37"/>
    <property type="match status" value="1"/>
</dbReference>
<dbReference type="Proteomes" id="UP000298416">
    <property type="component" value="Unassembled WGS sequence"/>
</dbReference>